<dbReference type="EMBL" id="BARW01000001">
    <property type="protein sequence ID" value="GAI67233.1"/>
    <property type="molecule type" value="Genomic_DNA"/>
</dbReference>
<protein>
    <submittedName>
        <fullName evidence="1">Uncharacterized protein</fullName>
    </submittedName>
</protein>
<name>X1QG80_9ZZZZ</name>
<reference evidence="1" key="1">
    <citation type="journal article" date="2014" name="Front. Microbiol.">
        <title>High frequency of phylogenetically diverse reductive dehalogenase-homologous genes in deep subseafloor sedimentary metagenomes.</title>
        <authorList>
            <person name="Kawai M."/>
            <person name="Futagami T."/>
            <person name="Toyoda A."/>
            <person name="Takaki Y."/>
            <person name="Nishi S."/>
            <person name="Hori S."/>
            <person name="Arai W."/>
            <person name="Tsubouchi T."/>
            <person name="Morono Y."/>
            <person name="Uchiyama I."/>
            <person name="Ito T."/>
            <person name="Fujiyama A."/>
            <person name="Inagaki F."/>
            <person name="Takami H."/>
        </authorList>
    </citation>
    <scope>NUCLEOTIDE SEQUENCE</scope>
    <source>
        <strain evidence="1">Expedition CK06-06</strain>
    </source>
</reference>
<gene>
    <name evidence="1" type="ORF">S12H4_00002</name>
</gene>
<organism evidence="1">
    <name type="scientific">marine sediment metagenome</name>
    <dbReference type="NCBI Taxonomy" id="412755"/>
    <lineage>
        <taxon>unclassified sequences</taxon>
        <taxon>metagenomes</taxon>
        <taxon>ecological metagenomes</taxon>
    </lineage>
</organism>
<accession>X1QG80</accession>
<dbReference type="AlphaFoldDB" id="X1QG80"/>
<proteinExistence type="predicted"/>
<comment type="caution">
    <text evidence="1">The sequence shown here is derived from an EMBL/GenBank/DDBJ whole genome shotgun (WGS) entry which is preliminary data.</text>
</comment>
<sequence>MSLRSSLGLEEPGTEEPQQGLPILRLCWDPLFNFFIRFFKPLRSRKPVVILANLDAETSTNYKVLFSWEIEAGFEGILNEISLYSSRPDTTSWRLVISDQEQFKDKRIYQSLTLPWKELPIIAGQKVLLQAKTDGTATDIAGCLVGENRYLGK</sequence>
<evidence type="ECO:0000313" key="1">
    <source>
        <dbReference type="EMBL" id="GAI67233.1"/>
    </source>
</evidence>